<protein>
    <submittedName>
        <fullName evidence="1">Uncharacterized protein</fullName>
    </submittedName>
</protein>
<dbReference type="SUPFAM" id="SSF52540">
    <property type="entry name" value="P-loop containing nucleoside triphosphate hydrolases"/>
    <property type="match status" value="1"/>
</dbReference>
<dbReference type="AlphaFoldDB" id="A0A1W6ZP41"/>
<dbReference type="STRING" id="1235591.CAK95_08605"/>
<dbReference type="EMBL" id="CP021112">
    <property type="protein sequence ID" value="ARP99139.1"/>
    <property type="molecule type" value="Genomic_DNA"/>
</dbReference>
<accession>A0A1W6ZP41</accession>
<gene>
    <name evidence="1" type="ORF">CAK95_08605</name>
</gene>
<name>A0A1W6ZP41_9HYPH</name>
<evidence type="ECO:0000313" key="2">
    <source>
        <dbReference type="Proteomes" id="UP000194137"/>
    </source>
</evidence>
<dbReference type="InterPro" id="IPR027417">
    <property type="entry name" value="P-loop_NTPase"/>
</dbReference>
<evidence type="ECO:0000313" key="1">
    <source>
        <dbReference type="EMBL" id="ARP99139.1"/>
    </source>
</evidence>
<dbReference type="Gene3D" id="3.40.50.300">
    <property type="entry name" value="P-loop containing nucleotide triphosphate hydrolases"/>
    <property type="match status" value="1"/>
</dbReference>
<proteinExistence type="predicted"/>
<sequence length="254" mass="29010">MKKIIVHAGFHKTGTTSIQSFLNRNRHVLRAADIDFYSGRYISNNHVELHAASMRDERMSSWKKASGFRSSAMFPVIAAQIKEAIDASPCKTILFSAEGISYLRFEDEIRRLHDLLGRRQTSIIIYQRERSAWLESFKAQLSTHIPFSTDKDAFNYVEPDTWLLDFETRIGAFQKAFGAENVTVVDYDGEVTLQGSVIPSFLSAIGARKVFHAADWEGVWENKRQQSRISIATAVSPRLDHAVDNSRRRWQENP</sequence>
<keyword evidence="2" id="KW-1185">Reference proteome</keyword>
<dbReference type="Proteomes" id="UP000194137">
    <property type="component" value="Chromosome"/>
</dbReference>
<reference evidence="1 2" key="1">
    <citation type="submission" date="2017-05" db="EMBL/GenBank/DDBJ databases">
        <title>Full genome sequence of Pseudorhodoplanes sinuspersici.</title>
        <authorList>
            <person name="Dastgheib S.M.M."/>
            <person name="Shavandi M."/>
            <person name="Tirandaz H."/>
        </authorList>
    </citation>
    <scope>NUCLEOTIDE SEQUENCE [LARGE SCALE GENOMIC DNA]</scope>
    <source>
        <strain evidence="1 2">RIPI110</strain>
    </source>
</reference>
<organism evidence="1 2">
    <name type="scientific">Pseudorhodoplanes sinuspersici</name>
    <dbReference type="NCBI Taxonomy" id="1235591"/>
    <lineage>
        <taxon>Bacteria</taxon>
        <taxon>Pseudomonadati</taxon>
        <taxon>Pseudomonadota</taxon>
        <taxon>Alphaproteobacteria</taxon>
        <taxon>Hyphomicrobiales</taxon>
        <taxon>Pseudorhodoplanes</taxon>
    </lineage>
</organism>
<dbReference type="KEGG" id="psin:CAK95_08605"/>